<dbReference type="Gene3D" id="3.30.70.1350">
    <property type="entry name" value="Cation efflux protein, cytoplasmic domain"/>
    <property type="match status" value="1"/>
</dbReference>
<dbReference type="OrthoDB" id="8907at2157"/>
<dbReference type="InterPro" id="IPR058533">
    <property type="entry name" value="Cation_efflux_TM"/>
</dbReference>
<evidence type="ECO:0000313" key="9">
    <source>
        <dbReference type="EMBL" id="AHF98506.1"/>
    </source>
</evidence>
<protein>
    <submittedName>
        <fullName evidence="9">Cation diffusion facilitator family transporter</fullName>
    </submittedName>
</protein>
<dbReference type="AlphaFoldDB" id="W0JMH0"/>
<sequence>MDGDSNRREFARASWANVLGNAVKIVVEGAAGLAFGSVALIADAAHSIADLVASIVVLVWGRTAFDGPDDSHPHGHERIEPLTAVFVGAVIALLGLLLLSESVQGLLEPDPPEARLLLLGALAFAIADMYLVYRYTEYVNADIGSTALSALAVDCLNDIYTSIAALVGVIGVFFGAPILDPLAGALVSVFVISQGISIGRENLDYLVGAAATPTQRAQITDTLRAHPDVEGVHDLTVYYDGTVLEVEVHVEVDGNMPFREAHDIESDLVDDLRGLEDVGDAHVHLDPSGIGEWKDQPDRWHANGT</sequence>
<dbReference type="InterPro" id="IPR027469">
    <property type="entry name" value="Cation_efflux_TMD_sf"/>
</dbReference>
<keyword evidence="3 6" id="KW-0812">Transmembrane</keyword>
<dbReference type="Pfam" id="PF01545">
    <property type="entry name" value="Cation_efflux"/>
    <property type="match status" value="1"/>
</dbReference>
<evidence type="ECO:0000256" key="5">
    <source>
        <dbReference type="ARBA" id="ARBA00023136"/>
    </source>
</evidence>
<dbReference type="InterPro" id="IPR050291">
    <property type="entry name" value="CDF_Transporter"/>
</dbReference>
<dbReference type="EMBL" id="CP007055">
    <property type="protein sequence ID" value="AHF98506.1"/>
    <property type="molecule type" value="Genomic_DNA"/>
</dbReference>
<accession>W0JMH0</accession>
<feature type="transmembrane region" description="Helical" evidence="6">
    <location>
        <begin position="159"/>
        <end position="192"/>
    </location>
</feature>
<evidence type="ECO:0000256" key="2">
    <source>
        <dbReference type="ARBA" id="ARBA00022448"/>
    </source>
</evidence>
<dbReference type="PATRIC" id="fig|797299.3.peg.291"/>
<evidence type="ECO:0000259" key="8">
    <source>
        <dbReference type="Pfam" id="PF16916"/>
    </source>
</evidence>
<dbReference type="KEGG" id="hlr:HALLA_06250"/>
<evidence type="ECO:0000259" key="7">
    <source>
        <dbReference type="Pfam" id="PF01545"/>
    </source>
</evidence>
<dbReference type="SUPFAM" id="SSF160240">
    <property type="entry name" value="Cation efflux protein cytoplasmic domain-like"/>
    <property type="match status" value="1"/>
</dbReference>
<name>W0JMH0_9EURY</name>
<dbReference type="InterPro" id="IPR027470">
    <property type="entry name" value="Cation_efflux_CTD"/>
</dbReference>
<dbReference type="GO" id="GO:0008324">
    <property type="term" value="F:monoatomic cation transmembrane transporter activity"/>
    <property type="evidence" value="ECO:0007669"/>
    <property type="project" value="InterPro"/>
</dbReference>
<gene>
    <name evidence="9" type="ORF">HALLA_06250</name>
</gene>
<dbReference type="Pfam" id="PF16916">
    <property type="entry name" value="ZT_dimer"/>
    <property type="match status" value="1"/>
</dbReference>
<keyword evidence="5 6" id="KW-0472">Membrane</keyword>
<dbReference type="InterPro" id="IPR002524">
    <property type="entry name" value="Cation_efflux"/>
</dbReference>
<dbReference type="PANTHER" id="PTHR43840">
    <property type="entry name" value="MITOCHONDRIAL METAL TRANSPORTER 1-RELATED"/>
    <property type="match status" value="1"/>
</dbReference>
<keyword evidence="2" id="KW-0813">Transport</keyword>
<dbReference type="GeneID" id="25144096"/>
<keyword evidence="4 6" id="KW-1133">Transmembrane helix</keyword>
<dbReference type="eggNOG" id="arCOG01474">
    <property type="taxonomic scope" value="Archaea"/>
</dbReference>
<evidence type="ECO:0000256" key="1">
    <source>
        <dbReference type="ARBA" id="ARBA00004141"/>
    </source>
</evidence>
<evidence type="ECO:0000256" key="6">
    <source>
        <dbReference type="SAM" id="Phobius"/>
    </source>
</evidence>
<proteinExistence type="predicted"/>
<feature type="transmembrane region" description="Helical" evidence="6">
    <location>
        <begin position="22"/>
        <end position="41"/>
    </location>
</feature>
<feature type="domain" description="Cation efflux protein cytoplasmic" evidence="8">
    <location>
        <begin position="215"/>
        <end position="287"/>
    </location>
</feature>
<dbReference type="Proteomes" id="UP000019024">
    <property type="component" value="Chromosome"/>
</dbReference>
<feature type="transmembrane region" description="Helical" evidence="6">
    <location>
        <begin position="48"/>
        <end position="65"/>
    </location>
</feature>
<feature type="transmembrane region" description="Helical" evidence="6">
    <location>
        <begin position="85"/>
        <end position="107"/>
    </location>
</feature>
<dbReference type="Gene3D" id="1.20.1510.10">
    <property type="entry name" value="Cation efflux protein transmembrane domain"/>
    <property type="match status" value="1"/>
</dbReference>
<dbReference type="SUPFAM" id="SSF161111">
    <property type="entry name" value="Cation efflux protein transmembrane domain-like"/>
    <property type="match status" value="1"/>
</dbReference>
<dbReference type="RefSeq" id="WP_049951717.1">
    <property type="nucleotide sequence ID" value="NZ_CP007055.1"/>
</dbReference>
<comment type="subcellular location">
    <subcellularLocation>
        <location evidence="1">Membrane</location>
        <topology evidence="1">Multi-pass membrane protein</topology>
    </subcellularLocation>
</comment>
<reference evidence="9 10" key="1">
    <citation type="submission" date="2014-01" db="EMBL/GenBank/DDBJ databases">
        <authorList>
            <consortium name="DOE Joint Genome Institute"/>
            <person name="Anderson I."/>
            <person name="Huntemann M."/>
            <person name="Han J."/>
            <person name="Chen A."/>
            <person name="Kyrpides N."/>
            <person name="Mavromatis K."/>
            <person name="Markowitz V."/>
            <person name="Palaniappan K."/>
            <person name="Ivanova N."/>
            <person name="Schaumberg A."/>
            <person name="Pati A."/>
            <person name="Liolios K."/>
            <person name="Nordberg H.P."/>
            <person name="Cantor M.N."/>
            <person name="Hua S.X."/>
            <person name="Woyke T."/>
        </authorList>
    </citation>
    <scope>NUCLEOTIDE SEQUENCE [LARGE SCALE GENOMIC DNA]</scope>
    <source>
        <strain evidence="9 10">XH-48</strain>
    </source>
</reference>
<dbReference type="NCBIfam" id="TIGR01297">
    <property type="entry name" value="CDF"/>
    <property type="match status" value="1"/>
</dbReference>
<keyword evidence="10" id="KW-1185">Reference proteome</keyword>
<dbReference type="PANTHER" id="PTHR43840:SF15">
    <property type="entry name" value="MITOCHONDRIAL METAL TRANSPORTER 1-RELATED"/>
    <property type="match status" value="1"/>
</dbReference>
<evidence type="ECO:0000313" key="10">
    <source>
        <dbReference type="Proteomes" id="UP000019024"/>
    </source>
</evidence>
<evidence type="ECO:0000256" key="3">
    <source>
        <dbReference type="ARBA" id="ARBA00022692"/>
    </source>
</evidence>
<dbReference type="InterPro" id="IPR036837">
    <property type="entry name" value="Cation_efflux_CTD_sf"/>
</dbReference>
<dbReference type="GO" id="GO:0016020">
    <property type="term" value="C:membrane"/>
    <property type="evidence" value="ECO:0007669"/>
    <property type="project" value="UniProtKB-SubCell"/>
</dbReference>
<dbReference type="STRING" id="797299.HALLA_06250"/>
<dbReference type="HOGENOM" id="CLU_013430_3_6_2"/>
<organism evidence="9 10">
    <name type="scientific">Halostagnicola larsenii XH-48</name>
    <dbReference type="NCBI Taxonomy" id="797299"/>
    <lineage>
        <taxon>Archaea</taxon>
        <taxon>Methanobacteriati</taxon>
        <taxon>Methanobacteriota</taxon>
        <taxon>Stenosarchaea group</taxon>
        <taxon>Halobacteria</taxon>
        <taxon>Halobacteriales</taxon>
        <taxon>Natrialbaceae</taxon>
        <taxon>Halostagnicola</taxon>
    </lineage>
</organism>
<feature type="transmembrane region" description="Helical" evidence="6">
    <location>
        <begin position="114"/>
        <end position="133"/>
    </location>
</feature>
<feature type="domain" description="Cation efflux protein transmembrane" evidence="7">
    <location>
        <begin position="15"/>
        <end position="207"/>
    </location>
</feature>
<evidence type="ECO:0000256" key="4">
    <source>
        <dbReference type="ARBA" id="ARBA00022989"/>
    </source>
</evidence>